<evidence type="ECO:0000256" key="11">
    <source>
        <dbReference type="SAM" id="Phobius"/>
    </source>
</evidence>
<evidence type="ECO:0000259" key="12">
    <source>
        <dbReference type="PROSITE" id="PS00300"/>
    </source>
</evidence>
<dbReference type="EC" id="3.6.5.4" evidence="9"/>
<gene>
    <name evidence="9" type="primary">ftsY</name>
    <name evidence="13" type="ORF">SacazDRAFT_03802</name>
</gene>
<dbReference type="SUPFAM" id="SSF47364">
    <property type="entry name" value="Domain of the SRP/SRP receptor G-proteins"/>
    <property type="match status" value="1"/>
</dbReference>
<dbReference type="GO" id="GO:0005047">
    <property type="term" value="F:signal recognition particle binding"/>
    <property type="evidence" value="ECO:0007669"/>
    <property type="project" value="TreeGrafter"/>
</dbReference>
<dbReference type="EMBL" id="CM001466">
    <property type="protein sequence ID" value="EHY90662.1"/>
    <property type="molecule type" value="Genomic_DNA"/>
</dbReference>
<feature type="compositionally biased region" description="Basic and acidic residues" evidence="10">
    <location>
        <begin position="213"/>
        <end position="223"/>
    </location>
</feature>
<feature type="compositionally biased region" description="Polar residues" evidence="10">
    <location>
        <begin position="157"/>
        <end position="167"/>
    </location>
</feature>
<dbReference type="PANTHER" id="PTHR43134">
    <property type="entry name" value="SIGNAL RECOGNITION PARTICLE RECEPTOR SUBUNIT ALPHA"/>
    <property type="match status" value="1"/>
</dbReference>
<keyword evidence="14" id="KW-1185">Reference proteome</keyword>
<keyword evidence="5 9" id="KW-0342">GTP-binding</keyword>
<dbReference type="OrthoDB" id="9804720at2"/>
<evidence type="ECO:0000256" key="7">
    <source>
        <dbReference type="ARBA" id="ARBA00023170"/>
    </source>
</evidence>
<dbReference type="InterPro" id="IPR003593">
    <property type="entry name" value="AAA+_ATPase"/>
</dbReference>
<dbReference type="InterPro" id="IPR004390">
    <property type="entry name" value="SR_rcpt_FtsY"/>
</dbReference>
<dbReference type="GO" id="GO:0006614">
    <property type="term" value="P:SRP-dependent cotranslational protein targeting to membrane"/>
    <property type="evidence" value="ECO:0007669"/>
    <property type="project" value="InterPro"/>
</dbReference>
<evidence type="ECO:0000256" key="4">
    <source>
        <dbReference type="ARBA" id="ARBA00022801"/>
    </source>
</evidence>
<keyword evidence="2 9" id="KW-0963">Cytoplasm</keyword>
<feature type="binding site" evidence="9">
    <location>
        <begin position="337"/>
        <end position="344"/>
    </location>
    <ligand>
        <name>GTP</name>
        <dbReference type="ChEBI" id="CHEBI:37565"/>
    </ligand>
</feature>
<keyword evidence="11" id="KW-0812">Transmembrane</keyword>
<feature type="compositionally biased region" description="Pro residues" evidence="10">
    <location>
        <begin position="193"/>
        <end position="204"/>
    </location>
</feature>
<evidence type="ECO:0000256" key="1">
    <source>
        <dbReference type="ARBA" id="ARBA00022475"/>
    </source>
</evidence>
<keyword evidence="3 9" id="KW-0547">Nucleotide-binding</keyword>
<dbReference type="AlphaFoldDB" id="H8GAJ7"/>
<dbReference type="Gene3D" id="3.40.50.300">
    <property type="entry name" value="P-loop containing nucleotide triphosphate hydrolases"/>
    <property type="match status" value="1"/>
</dbReference>
<evidence type="ECO:0000256" key="2">
    <source>
        <dbReference type="ARBA" id="ARBA00022490"/>
    </source>
</evidence>
<comment type="subunit">
    <text evidence="9">Part of the signal recognition particle protein translocation system, which is composed of SRP and FtsY.</text>
</comment>
<feature type="transmembrane region" description="Helical" evidence="11">
    <location>
        <begin position="6"/>
        <end position="30"/>
    </location>
</feature>
<dbReference type="FunFam" id="3.40.50.300:FF:000053">
    <property type="entry name" value="Signal recognition particle receptor FtsY"/>
    <property type="match status" value="1"/>
</dbReference>
<evidence type="ECO:0000256" key="3">
    <source>
        <dbReference type="ARBA" id="ARBA00022741"/>
    </source>
</evidence>
<feature type="compositionally biased region" description="Pro residues" evidence="10">
    <location>
        <begin position="71"/>
        <end position="80"/>
    </location>
</feature>
<dbReference type="FunFam" id="1.20.120.140:FF:000002">
    <property type="entry name" value="Signal recognition particle receptor FtsY"/>
    <property type="match status" value="1"/>
</dbReference>
<dbReference type="HOGENOM" id="CLU_009301_1_2_11"/>
<dbReference type="InterPro" id="IPR036225">
    <property type="entry name" value="SRP/SRP_N"/>
</dbReference>
<comment type="function">
    <text evidence="9">Involved in targeting and insertion of nascent membrane proteins into the cytoplasmic membrane. Acts as a receptor for the complex formed by the signal recognition particle (SRP) and the ribosome-nascent chain (RNC).</text>
</comment>
<reference evidence="13 14" key="1">
    <citation type="journal article" date="2012" name="Stand. Genomic Sci.">
        <title>Genome sequence of the soil bacterium Saccharomonospora azurea type strain (NA-128(T)).</title>
        <authorList>
            <person name="Klenk H.P."/>
            <person name="Held B."/>
            <person name="Lucas S."/>
            <person name="Lapidus A."/>
            <person name="Copeland A."/>
            <person name="Hammon N."/>
            <person name="Pitluck S."/>
            <person name="Goodwin L.A."/>
            <person name="Han C."/>
            <person name="Tapia R."/>
            <person name="Brambilla E.M."/>
            <person name="Potter G."/>
            <person name="Land M."/>
            <person name="Ivanova N."/>
            <person name="Rohde M."/>
            <person name="Goker M."/>
            <person name="Detter J.C."/>
            <person name="Kyrpides N.C."/>
            <person name="Woyke T."/>
        </authorList>
    </citation>
    <scope>NUCLEOTIDE SEQUENCE [LARGE SCALE GENOMIC DNA]</scope>
    <source>
        <strain evidence="13 14">NA-128</strain>
    </source>
</reference>
<feature type="compositionally biased region" description="Basic and acidic residues" evidence="10">
    <location>
        <begin position="99"/>
        <end position="114"/>
    </location>
</feature>
<dbReference type="NCBIfam" id="TIGR00064">
    <property type="entry name" value="ftsY"/>
    <property type="match status" value="1"/>
</dbReference>
<sequence length="529" mass="55507">MTGVSNTWLWIIIAAAIVLLVALVAGLTIARKRRITLEREREEERPKGNLYQAGGGIAFAPGGEKKAPAQPQAPPEPPAHPVSERTETDGEPGVGEDAAVPRDAPRRDIVDVRLPDQPTVTPETPEVSDATEAPEAPERPSETVPEPRSEVEAPGTDTASPVDTADTTAEPEQVTREPEAPAEPDVVETETAPAPPAEPKPEVAPEPVVEAPAEPKEEVAPAAGRIERLRGRLSKSRSALGQSLLGLLGAGDLDEESWEDVEDTLLIADLGAATTSEIVETLRTELSARAVRTSDQARALLREVLVNALGPDSDRAVRALPHTVDGTKQPAVVLVAGVNGTGKTTTTGKLARVLVAQDHKVVLGAADTFRAAAAEQLQTWSERVGAEVVRGKEGADPAAVAFDAVKRGIDSGVDAVLIDTAGRLHTKTGLMDELGKVKRVVEKQAKVDEVLLVLDATTGQNGLAQARVFSEVVNVTGIVLTKLDGTAKGGIVFQVQRELGVPVKLVGLGEGPDDLAPFEPEAFVDALLG</sequence>
<name>H8GAJ7_9PSEU</name>
<feature type="binding site" evidence="9">
    <location>
        <begin position="419"/>
        <end position="423"/>
    </location>
    <ligand>
        <name>GTP</name>
        <dbReference type="ChEBI" id="CHEBI:37565"/>
    </ligand>
</feature>
<dbReference type="HAMAP" id="MF_00920">
    <property type="entry name" value="FtsY"/>
    <property type="match status" value="1"/>
</dbReference>
<dbReference type="GO" id="GO:0005886">
    <property type="term" value="C:plasma membrane"/>
    <property type="evidence" value="ECO:0007669"/>
    <property type="project" value="UniProtKB-SubCell"/>
</dbReference>
<dbReference type="GO" id="GO:0005525">
    <property type="term" value="F:GTP binding"/>
    <property type="evidence" value="ECO:0007669"/>
    <property type="project" value="UniProtKB-UniRule"/>
</dbReference>
<comment type="subcellular location">
    <subcellularLocation>
        <location evidence="9">Cell membrane</location>
        <topology evidence="9">Peripheral membrane protein</topology>
        <orientation evidence="9">Cytoplasmic side</orientation>
    </subcellularLocation>
    <subcellularLocation>
        <location evidence="9">Cytoplasm</location>
    </subcellularLocation>
</comment>
<dbReference type="SUPFAM" id="SSF52540">
    <property type="entry name" value="P-loop containing nucleoside triphosphate hydrolases"/>
    <property type="match status" value="1"/>
</dbReference>
<protein>
    <recommendedName>
        <fullName evidence="9">Signal recognition particle receptor FtsY</fullName>
        <shortName evidence="9">SRP receptor</shortName>
        <ecNumber evidence="9">3.6.5.4</ecNumber>
    </recommendedName>
</protein>
<organism evidence="13 14">
    <name type="scientific">Saccharomonospora azurea NA-128</name>
    <dbReference type="NCBI Taxonomy" id="882081"/>
    <lineage>
        <taxon>Bacteria</taxon>
        <taxon>Bacillati</taxon>
        <taxon>Actinomycetota</taxon>
        <taxon>Actinomycetes</taxon>
        <taxon>Pseudonocardiales</taxon>
        <taxon>Pseudonocardiaceae</taxon>
        <taxon>Saccharomonospora</taxon>
    </lineage>
</organism>
<dbReference type="InterPro" id="IPR000897">
    <property type="entry name" value="SRP54_GTPase_dom"/>
</dbReference>
<evidence type="ECO:0000256" key="5">
    <source>
        <dbReference type="ARBA" id="ARBA00023134"/>
    </source>
</evidence>
<dbReference type="PROSITE" id="PS00300">
    <property type="entry name" value="SRP54"/>
    <property type="match status" value="1"/>
</dbReference>
<comment type="catalytic activity">
    <reaction evidence="8 9">
        <text>GTP + H2O = GDP + phosphate + H(+)</text>
        <dbReference type="Rhea" id="RHEA:19669"/>
        <dbReference type="ChEBI" id="CHEBI:15377"/>
        <dbReference type="ChEBI" id="CHEBI:15378"/>
        <dbReference type="ChEBI" id="CHEBI:37565"/>
        <dbReference type="ChEBI" id="CHEBI:43474"/>
        <dbReference type="ChEBI" id="CHEBI:58189"/>
        <dbReference type="EC" id="3.6.5.4"/>
    </reaction>
</comment>
<dbReference type="InterPro" id="IPR013822">
    <property type="entry name" value="Signal_recog_particl_SRP54_hlx"/>
</dbReference>
<evidence type="ECO:0000256" key="8">
    <source>
        <dbReference type="ARBA" id="ARBA00048027"/>
    </source>
</evidence>
<dbReference type="PANTHER" id="PTHR43134:SF1">
    <property type="entry name" value="SIGNAL RECOGNITION PARTICLE RECEPTOR SUBUNIT ALPHA"/>
    <property type="match status" value="1"/>
</dbReference>
<dbReference type="InterPro" id="IPR027417">
    <property type="entry name" value="P-loop_NTPase"/>
</dbReference>
<comment type="similarity">
    <text evidence="9">Belongs to the GTP-binding SRP family. FtsY subfamily.</text>
</comment>
<feature type="domain" description="SRP54-type proteins GTP-binding" evidence="12">
    <location>
        <begin position="502"/>
        <end position="515"/>
    </location>
</feature>
<dbReference type="SMART" id="SM00963">
    <property type="entry name" value="SRP54_N"/>
    <property type="match status" value="1"/>
</dbReference>
<keyword evidence="4 9" id="KW-0378">Hydrolase</keyword>
<dbReference type="InterPro" id="IPR042101">
    <property type="entry name" value="SRP54_N_sf"/>
</dbReference>
<dbReference type="Pfam" id="PF00448">
    <property type="entry name" value="SRP54"/>
    <property type="match status" value="1"/>
</dbReference>
<evidence type="ECO:0000313" key="14">
    <source>
        <dbReference type="Proteomes" id="UP000004705"/>
    </source>
</evidence>
<dbReference type="SMART" id="SM00382">
    <property type="entry name" value="AAA"/>
    <property type="match status" value="1"/>
</dbReference>
<feature type="binding site" evidence="9">
    <location>
        <begin position="481"/>
        <end position="484"/>
    </location>
    <ligand>
        <name>GTP</name>
        <dbReference type="ChEBI" id="CHEBI:37565"/>
    </ligand>
</feature>
<feature type="region of interest" description="Disordered" evidence="10">
    <location>
        <begin position="40"/>
        <end position="223"/>
    </location>
</feature>
<accession>H8GAJ7</accession>
<dbReference type="GO" id="GO:0005737">
    <property type="term" value="C:cytoplasm"/>
    <property type="evidence" value="ECO:0007669"/>
    <property type="project" value="UniProtKB-SubCell"/>
</dbReference>
<evidence type="ECO:0000256" key="6">
    <source>
        <dbReference type="ARBA" id="ARBA00023136"/>
    </source>
</evidence>
<proteinExistence type="inferred from homology"/>
<dbReference type="RefSeq" id="WP_005444159.1">
    <property type="nucleotide sequence ID" value="NZ_CM001466.1"/>
</dbReference>
<dbReference type="Proteomes" id="UP000004705">
    <property type="component" value="Chromosome"/>
</dbReference>
<keyword evidence="6 9" id="KW-0472">Membrane</keyword>
<keyword evidence="1 9" id="KW-1003">Cell membrane</keyword>
<keyword evidence="11" id="KW-1133">Transmembrane helix</keyword>
<keyword evidence="7 9" id="KW-0675">Receptor</keyword>
<dbReference type="GO" id="GO:0003924">
    <property type="term" value="F:GTPase activity"/>
    <property type="evidence" value="ECO:0007669"/>
    <property type="project" value="UniProtKB-UniRule"/>
</dbReference>
<evidence type="ECO:0000256" key="10">
    <source>
        <dbReference type="SAM" id="MobiDB-lite"/>
    </source>
</evidence>
<dbReference type="Pfam" id="PF02881">
    <property type="entry name" value="SRP54_N"/>
    <property type="match status" value="1"/>
</dbReference>
<evidence type="ECO:0000256" key="9">
    <source>
        <dbReference type="HAMAP-Rule" id="MF_00920"/>
    </source>
</evidence>
<feature type="compositionally biased region" description="Basic and acidic residues" evidence="10">
    <location>
        <begin position="136"/>
        <end position="151"/>
    </location>
</feature>
<dbReference type="Gene3D" id="1.20.120.140">
    <property type="entry name" value="Signal recognition particle SRP54, nucleotide-binding domain"/>
    <property type="match status" value="1"/>
</dbReference>
<evidence type="ECO:0000313" key="13">
    <source>
        <dbReference type="EMBL" id="EHY90662.1"/>
    </source>
</evidence>
<dbReference type="SMART" id="SM00962">
    <property type="entry name" value="SRP54"/>
    <property type="match status" value="1"/>
</dbReference>